<comment type="caution">
    <text evidence="9">The sequence shown here is derived from an EMBL/GenBank/DDBJ whole genome shotgun (WGS) entry which is preliminary data.</text>
</comment>
<dbReference type="Gene3D" id="2.40.40.10">
    <property type="entry name" value="RlpA-like domain"/>
    <property type="match status" value="1"/>
</dbReference>
<dbReference type="InterPro" id="IPR012997">
    <property type="entry name" value="RplA"/>
</dbReference>
<keyword evidence="4" id="KW-1003">Cell membrane</keyword>
<evidence type="ECO:0000256" key="2">
    <source>
        <dbReference type="ARBA" id="ARBA00023239"/>
    </source>
</evidence>
<evidence type="ECO:0000256" key="5">
    <source>
        <dbReference type="RuleBase" id="RU003495"/>
    </source>
</evidence>
<feature type="region of interest" description="Disordered" evidence="6">
    <location>
        <begin position="199"/>
        <end position="224"/>
    </location>
</feature>
<keyword evidence="1" id="KW-0732">Signal</keyword>
<keyword evidence="4 9" id="KW-0449">Lipoprotein</keyword>
<sequence length="311" mass="32576">MTIEGKWLLGGIVLLGLSSCAMPQGGQGRGPVAGVSLPASPPPAEMVSDLPVKIGQPYSVGGVLYTPADDPTYDEVGYASWYGEELSGSVTANGEAFNPAGISAAHRTLPLPSYVEVTSLDTGRTILVRVNDRGPFSNDRLIDLSRGAAEQLGVSGDGAAAVRVRRVNPPEQERVKLRAGQRAAARIDAPDALLSALRKQVKGRDGEAPRDTGSSGPRLDYALPDEIGPDKIGAREQAVPPSFTGYAVQLAAFSSRSRADKAARRVGGYLSERDDVWRVRLGPYGDGAAARRGVEQAAASGFNGARIVVND</sequence>
<dbReference type="GO" id="GO:0008932">
    <property type="term" value="F:lytic endotransglycosylase activity"/>
    <property type="evidence" value="ECO:0007669"/>
    <property type="project" value="UniProtKB-UniRule"/>
</dbReference>
<dbReference type="PANTHER" id="PTHR34183">
    <property type="entry name" value="ENDOLYTIC PEPTIDOGLYCAN TRANSGLYCOSYLASE RLPA"/>
    <property type="match status" value="1"/>
</dbReference>
<keyword evidence="10" id="KW-1185">Reference proteome</keyword>
<dbReference type="PROSITE" id="PS51257">
    <property type="entry name" value="PROKAR_LIPOPROTEIN"/>
    <property type="match status" value="1"/>
</dbReference>
<dbReference type="InterPro" id="IPR036908">
    <property type="entry name" value="RlpA-like_sf"/>
</dbReference>
<dbReference type="GO" id="GO:0000270">
    <property type="term" value="P:peptidoglycan metabolic process"/>
    <property type="evidence" value="ECO:0007669"/>
    <property type="project" value="UniProtKB-UniRule"/>
</dbReference>
<keyword evidence="2 4" id="KW-0456">Lyase</keyword>
<comment type="similarity">
    <text evidence="4 5">Belongs to the RlpA family.</text>
</comment>
<feature type="domain" description="RlpA-like protein double-psi beta-barrel" evidence="7">
    <location>
        <begin position="76"/>
        <end position="163"/>
    </location>
</feature>
<name>A0A7W6BI34_9SPHN</name>
<evidence type="ECO:0000256" key="3">
    <source>
        <dbReference type="ARBA" id="ARBA00023316"/>
    </source>
</evidence>
<dbReference type="PANTHER" id="PTHR34183:SF1">
    <property type="entry name" value="ENDOLYTIC PEPTIDOGLYCAN TRANSGLYCOSYLASE RLPA"/>
    <property type="match status" value="1"/>
</dbReference>
<dbReference type="SUPFAM" id="SSF110997">
    <property type="entry name" value="Sporulation related repeat"/>
    <property type="match status" value="1"/>
</dbReference>
<evidence type="ECO:0000259" key="7">
    <source>
        <dbReference type="Pfam" id="PF03330"/>
    </source>
</evidence>
<evidence type="ECO:0000256" key="4">
    <source>
        <dbReference type="HAMAP-Rule" id="MF_02071"/>
    </source>
</evidence>
<proteinExistence type="inferred from homology"/>
<dbReference type="Gene3D" id="3.30.70.1070">
    <property type="entry name" value="Sporulation related repeat"/>
    <property type="match status" value="1"/>
</dbReference>
<dbReference type="EMBL" id="JACIDT010000006">
    <property type="protein sequence ID" value="MBB3926404.1"/>
    <property type="molecule type" value="Genomic_DNA"/>
</dbReference>
<dbReference type="GO" id="GO:0071555">
    <property type="term" value="P:cell wall organization"/>
    <property type="evidence" value="ECO:0007669"/>
    <property type="project" value="UniProtKB-KW"/>
</dbReference>
<dbReference type="InterPro" id="IPR034718">
    <property type="entry name" value="RlpA"/>
</dbReference>
<keyword evidence="4" id="KW-0564">Palmitate</keyword>
<dbReference type="InterPro" id="IPR009009">
    <property type="entry name" value="RlpA-like_DPBB"/>
</dbReference>
<dbReference type="GO" id="GO:0042834">
    <property type="term" value="F:peptidoglycan binding"/>
    <property type="evidence" value="ECO:0007669"/>
    <property type="project" value="InterPro"/>
</dbReference>
<dbReference type="Proteomes" id="UP000571950">
    <property type="component" value="Unassembled WGS sequence"/>
</dbReference>
<dbReference type="RefSeq" id="WP_246343515.1">
    <property type="nucleotide sequence ID" value="NZ_BSPS01000006.1"/>
</dbReference>
<keyword evidence="3 4" id="KW-0961">Cell wall biogenesis/degradation</keyword>
<evidence type="ECO:0000256" key="6">
    <source>
        <dbReference type="SAM" id="MobiDB-lite"/>
    </source>
</evidence>
<accession>A0A7W6BI34</accession>
<evidence type="ECO:0000256" key="1">
    <source>
        <dbReference type="ARBA" id="ARBA00022729"/>
    </source>
</evidence>
<reference evidence="9 10" key="1">
    <citation type="submission" date="2020-08" db="EMBL/GenBank/DDBJ databases">
        <title>Genomic Encyclopedia of Type Strains, Phase IV (KMG-IV): sequencing the most valuable type-strain genomes for metagenomic binning, comparative biology and taxonomic classification.</title>
        <authorList>
            <person name="Goeker M."/>
        </authorList>
    </citation>
    <scope>NUCLEOTIDE SEQUENCE [LARGE SCALE GENOMIC DNA]</scope>
    <source>
        <strain evidence="9 10">DSM 26189</strain>
    </source>
</reference>
<dbReference type="GO" id="GO:0005886">
    <property type="term" value="C:plasma membrane"/>
    <property type="evidence" value="ECO:0007669"/>
    <property type="project" value="UniProtKB-SubCell"/>
</dbReference>
<dbReference type="HAMAP" id="MF_02071">
    <property type="entry name" value="RlpA"/>
    <property type="match status" value="1"/>
</dbReference>
<dbReference type="EC" id="4.2.2.-" evidence="4"/>
<dbReference type="Pfam" id="PF05036">
    <property type="entry name" value="SPOR"/>
    <property type="match status" value="1"/>
</dbReference>
<dbReference type="NCBIfam" id="TIGR00413">
    <property type="entry name" value="rlpA"/>
    <property type="match status" value="1"/>
</dbReference>
<dbReference type="AlphaFoldDB" id="A0A7W6BI34"/>
<evidence type="ECO:0000259" key="8">
    <source>
        <dbReference type="Pfam" id="PF05036"/>
    </source>
</evidence>
<keyword evidence="4" id="KW-0472">Membrane</keyword>
<dbReference type="GO" id="GO:0009279">
    <property type="term" value="C:cell outer membrane"/>
    <property type="evidence" value="ECO:0007669"/>
    <property type="project" value="TreeGrafter"/>
</dbReference>
<comment type="function">
    <text evidence="4">Lytic transglycosylase with a strong preference for naked glycan strands that lack stem peptides.</text>
</comment>
<dbReference type="SUPFAM" id="SSF50685">
    <property type="entry name" value="Barwin-like endoglucanases"/>
    <property type="match status" value="1"/>
</dbReference>
<dbReference type="Pfam" id="PF03330">
    <property type="entry name" value="DPBB_1"/>
    <property type="match status" value="1"/>
</dbReference>
<dbReference type="InterPro" id="IPR036680">
    <property type="entry name" value="SPOR-like_sf"/>
</dbReference>
<gene>
    <name evidence="4" type="primary">rlpA</name>
    <name evidence="9" type="ORF">GGR43_002121</name>
</gene>
<dbReference type="InterPro" id="IPR007730">
    <property type="entry name" value="SPOR-like_dom"/>
</dbReference>
<dbReference type="CDD" id="cd22268">
    <property type="entry name" value="DPBB_RlpA-like"/>
    <property type="match status" value="1"/>
</dbReference>
<feature type="domain" description="SPOR" evidence="8">
    <location>
        <begin position="244"/>
        <end position="305"/>
    </location>
</feature>
<organism evidence="9 10">
    <name type="scientific">Sphingobium jiangsuense</name>
    <dbReference type="NCBI Taxonomy" id="870476"/>
    <lineage>
        <taxon>Bacteria</taxon>
        <taxon>Pseudomonadati</taxon>
        <taxon>Pseudomonadota</taxon>
        <taxon>Alphaproteobacteria</taxon>
        <taxon>Sphingomonadales</taxon>
        <taxon>Sphingomonadaceae</taxon>
        <taxon>Sphingobium</taxon>
    </lineage>
</organism>
<comment type="subcellular location">
    <subcellularLocation>
        <location evidence="4">Cell membrane</location>
        <topology evidence="4">Lipid-anchor</topology>
    </subcellularLocation>
</comment>
<protein>
    <recommendedName>
        <fullName evidence="4">Endolytic peptidoglycan transglycosylase RlpA</fullName>
        <ecNumber evidence="4">4.2.2.-</ecNumber>
    </recommendedName>
</protein>
<evidence type="ECO:0000313" key="9">
    <source>
        <dbReference type="EMBL" id="MBB3926404.1"/>
    </source>
</evidence>
<evidence type="ECO:0000313" key="10">
    <source>
        <dbReference type="Proteomes" id="UP000571950"/>
    </source>
</evidence>